<dbReference type="InterPro" id="IPR036640">
    <property type="entry name" value="ABC1_TM_sf"/>
</dbReference>
<reference evidence="12" key="1">
    <citation type="submission" date="2018-04" db="EMBL/GenBank/DDBJ databases">
        <title>Whole genome sequencing of Hypsizygus marmoreus.</title>
        <authorList>
            <person name="Choi I.-G."/>
            <person name="Min B."/>
            <person name="Kim J.-G."/>
            <person name="Kim S."/>
            <person name="Oh Y.-L."/>
            <person name="Kong W.-S."/>
            <person name="Park H."/>
            <person name="Jeong J."/>
            <person name="Song E.-S."/>
        </authorList>
    </citation>
    <scope>NUCLEOTIDE SEQUENCE [LARGE SCALE GENOMIC DNA]</scope>
    <source>
        <strain evidence="12">51987-8</strain>
    </source>
</reference>
<dbReference type="OrthoDB" id="6500128at2759"/>
<feature type="transmembrane region" description="Helical" evidence="10">
    <location>
        <begin position="305"/>
        <end position="329"/>
    </location>
</feature>
<comment type="similarity">
    <text evidence="2">Belongs to the ABC transporter superfamily. ABCC family. Conjugate transporter (TC 3.A.1.208) subfamily.</text>
</comment>
<dbReference type="Gene3D" id="3.60.130.30">
    <property type="match status" value="1"/>
</dbReference>
<dbReference type="SUPFAM" id="SSF52540">
    <property type="entry name" value="P-loop containing nucleoside triphosphate hydrolases"/>
    <property type="match status" value="1"/>
</dbReference>
<feature type="transmembrane region" description="Helical" evidence="10">
    <location>
        <begin position="335"/>
        <end position="353"/>
    </location>
</feature>
<proteinExistence type="inferred from homology"/>
<feature type="region of interest" description="Disordered" evidence="9">
    <location>
        <begin position="515"/>
        <end position="535"/>
    </location>
</feature>
<dbReference type="InterPro" id="IPR027417">
    <property type="entry name" value="P-loop_NTPase"/>
</dbReference>
<dbReference type="FunFam" id="1.20.1560.10:FF:000061">
    <property type="entry name" value="ATP-binding cassette transporter YOR1"/>
    <property type="match status" value="1"/>
</dbReference>
<feature type="compositionally biased region" description="Polar residues" evidence="9">
    <location>
        <begin position="1"/>
        <end position="13"/>
    </location>
</feature>
<evidence type="ECO:0000256" key="9">
    <source>
        <dbReference type="SAM" id="MobiDB-lite"/>
    </source>
</evidence>
<keyword evidence="13" id="KW-1185">Reference proteome</keyword>
<feature type="domain" description="ABC transmembrane type-1" evidence="11">
    <location>
        <begin position="188"/>
        <end position="475"/>
    </location>
</feature>
<evidence type="ECO:0000256" key="4">
    <source>
        <dbReference type="ARBA" id="ARBA00022692"/>
    </source>
</evidence>
<feature type="region of interest" description="Disordered" evidence="9">
    <location>
        <begin position="1"/>
        <end position="38"/>
    </location>
</feature>
<dbReference type="InterPro" id="IPR003439">
    <property type="entry name" value="ABC_transporter-like_ATP-bd"/>
</dbReference>
<dbReference type="Gene3D" id="1.20.1560.10">
    <property type="entry name" value="ABC transporter type 1, transmembrane domain"/>
    <property type="match status" value="1"/>
</dbReference>
<evidence type="ECO:0000256" key="2">
    <source>
        <dbReference type="ARBA" id="ARBA00009726"/>
    </source>
</evidence>
<dbReference type="SUPFAM" id="SSF90123">
    <property type="entry name" value="ABC transporter transmembrane region"/>
    <property type="match status" value="1"/>
</dbReference>
<dbReference type="CDD" id="cd18597">
    <property type="entry name" value="ABC_6TM_YOR1_D1_like"/>
    <property type="match status" value="1"/>
</dbReference>
<evidence type="ECO:0000259" key="11">
    <source>
        <dbReference type="PROSITE" id="PS50929"/>
    </source>
</evidence>
<dbReference type="PROSITE" id="PS50929">
    <property type="entry name" value="ABC_TM1F"/>
    <property type="match status" value="1"/>
</dbReference>
<keyword evidence="6" id="KW-0067">ATP-binding</keyword>
<gene>
    <name evidence="12" type="primary">ABCC1_1</name>
    <name evidence="12" type="ORF">Hypma_004896</name>
</gene>
<feature type="compositionally biased region" description="Acidic residues" evidence="9">
    <location>
        <begin position="848"/>
        <end position="860"/>
    </location>
</feature>
<protein>
    <submittedName>
        <fullName evidence="12">Multidrug resistance-associated protein 1</fullName>
    </submittedName>
</protein>
<dbReference type="Proteomes" id="UP000076154">
    <property type="component" value="Unassembled WGS sequence"/>
</dbReference>
<keyword evidence="7 10" id="KW-1133">Transmembrane helix</keyword>
<keyword evidence="5" id="KW-0547">Nucleotide-binding</keyword>
<feature type="compositionally biased region" description="Basic and acidic residues" evidence="9">
    <location>
        <begin position="15"/>
        <end position="35"/>
    </location>
</feature>
<feature type="region of interest" description="Disordered" evidence="9">
    <location>
        <begin position="822"/>
        <end position="937"/>
    </location>
</feature>
<evidence type="ECO:0000256" key="10">
    <source>
        <dbReference type="SAM" id="Phobius"/>
    </source>
</evidence>
<feature type="compositionally biased region" description="Basic and acidic residues" evidence="9">
    <location>
        <begin position="862"/>
        <end position="883"/>
    </location>
</feature>
<evidence type="ECO:0000256" key="5">
    <source>
        <dbReference type="ARBA" id="ARBA00022741"/>
    </source>
</evidence>
<keyword evidence="4 10" id="KW-0812">Transmembrane</keyword>
<dbReference type="Gene3D" id="3.40.50.300">
    <property type="entry name" value="P-loop containing nucleotide triphosphate hydrolases"/>
    <property type="match status" value="1"/>
</dbReference>
<dbReference type="GO" id="GO:0016020">
    <property type="term" value="C:membrane"/>
    <property type="evidence" value="ECO:0007669"/>
    <property type="project" value="UniProtKB-SubCell"/>
</dbReference>
<accession>A0A369K8G9</accession>
<evidence type="ECO:0000313" key="12">
    <source>
        <dbReference type="EMBL" id="RDB30891.1"/>
    </source>
</evidence>
<evidence type="ECO:0000256" key="3">
    <source>
        <dbReference type="ARBA" id="ARBA00022448"/>
    </source>
</evidence>
<evidence type="ECO:0000256" key="1">
    <source>
        <dbReference type="ARBA" id="ARBA00004141"/>
    </source>
</evidence>
<keyword evidence="3" id="KW-0813">Transport</keyword>
<comment type="caution">
    <text evidence="12">The sequence shown here is derived from an EMBL/GenBank/DDBJ whole genome shotgun (WGS) entry which is preliminary data.</text>
</comment>
<feature type="compositionally biased region" description="Low complexity" evidence="9">
    <location>
        <begin position="515"/>
        <end position="526"/>
    </location>
</feature>
<dbReference type="InParanoid" id="A0A369K8G9"/>
<dbReference type="GO" id="GO:0140359">
    <property type="term" value="F:ABC-type transporter activity"/>
    <property type="evidence" value="ECO:0007669"/>
    <property type="project" value="InterPro"/>
</dbReference>
<sequence length="1606" mass="178601">MRKASSSIKSSDVGSLDHDHENEKHEHHSPIDAHGRTKRSRLFQVPFTSTKAPPPLKTSIDDASLIPEASANFLDLVTFGWVTPLLALGYARPLEAPDLFKLQPHRSAAAIADKINASFDRRQREAEEYNTGLANGEVRPGAWKVIKWTVGPGSRKEKERKWKQGGGNKRASLAWAMNDSVKWWFWSAGLLKVVGDTAQVTSPLLVKAIINFATASYRGHRLGTPVPSIGEGIGYAFALIVLQGIASICTHHFFYRATSTGVLLRGGLITAIYTRSLKLTSRARSTLTNGKLVNHISTDVSRIDFCAGFFHMAWAAPIQMIICLILLILNLGPSAIAGFGFFILATPVQTVVMKRLFALRMKSMVWTDKRAKLLQELLGGMKVIKFFAWEVPFLAKISDYRRREMAYIRSLLLIRSANNAVAISMPALASVIAFVTYTLTGHTLEPAVIFASLTLFNLLRLPLMFLPVSFSAIADAANATSRLYGVFEAELLTDTLVQDDTLNVALEVKGASFTWDSPPPDTSSDGTSKKRKSMHGIEAKLEAARKAKVAEEKAAEKAKSDEENVFKLRDVDMSVPRCQLVAIVGAVGSGKTSLLHGIIGEMRRTGESVTFGGSVGYCPQSAWIQAVLSSHDTRHATRREMSTRSILCAHFNAQDVLTLSPDLYQIIQLIQKAFLDNGDVAGSSTYHGQINLGLMSPYWSQSSFIDDNAVSLPLGTLDLQSLGPSPISSPVTSPFSSPFAMPISLDLNETLHDAPWNTTYVDCAPHVTAIHESDIGYAISQDVNMEFDTLRQRQYSPLSFQQDQQDQEWGQDLERERAGIQEDWEEQQREWEREAQEREKEHEREGEDAQDDPNDADWESDTLQRGRDQGEGEEGHSRGRTRECGTGGPGQTRERGRGQRRPGAGAGAGAGNVGPINANYNQLPVLPPRREPSCPRNGRRWRITARNRVAEPHERTRAVLNQVAATGEAIRTARSHVDALRSFVMGEAWDLGQEAFQVDSLGAILQRCDRTEKVEVGVQFLSMVNLMQLALKVESIRISEGSQRSPQEIVKSYDSPVTERTRERWYANGVKFLDLVSGGSLYSLMIFAASHVKSKLCALPGDQINVMTANLRCPDPSTDVGRRIIKDIIPAVAILRSLIPVSFFTMFAGEILDALRLPRHIDAHQIEMSDKFFDCVKRNKFAQPRSEVAWASCYQAVDYSISPQPLFHANHQLLTAGVTERPPSPCTDDESEPDIPLALNSPSYNAISRKRMGSVVIEDLITINTNFDPDCRKNMVYPLLKTGTGNKEARAKAKAKNISWTEEERLRAEKATVPVSVEDLISTLVAQLATGQRRSPDAYIKIDPSLFPNKMLRINSKKGELLAFVCPTMPDDLKESLVDKLMIMFPKDAFHETDTAAEGPTNRFTALHFSWYNRYCTHGDEAPRDVHPSLLRRIGKKKDDVPSQFLPHASQEYLENLSIHESLDTVFQAVFQWQRTILEKLLPENCQILRQWAEVLPNYDLSPAYPFSGLVVNLNVATIGHRDWGDKDICMILVISDCVGGAIVLHEPGIVIELGNGHMLVFTSRDITHFNLHFTGRRASLVFHTDRFSSGWVEKRNGWADNVYFH</sequence>
<evidence type="ECO:0000256" key="8">
    <source>
        <dbReference type="ARBA" id="ARBA00023136"/>
    </source>
</evidence>
<dbReference type="Pfam" id="PF00664">
    <property type="entry name" value="ABC_membrane"/>
    <property type="match status" value="1"/>
</dbReference>
<feature type="compositionally biased region" description="Basic and acidic residues" evidence="9">
    <location>
        <begin position="822"/>
        <end position="847"/>
    </location>
</feature>
<dbReference type="PANTHER" id="PTHR24223">
    <property type="entry name" value="ATP-BINDING CASSETTE SUB-FAMILY C"/>
    <property type="match status" value="1"/>
</dbReference>
<dbReference type="STRING" id="39966.A0A369K8G9"/>
<keyword evidence="8 10" id="KW-0472">Membrane</keyword>
<comment type="subcellular location">
    <subcellularLocation>
        <location evidence="1">Membrane</location>
        <topology evidence="1">Multi-pass membrane protein</topology>
    </subcellularLocation>
</comment>
<dbReference type="InterPro" id="IPR050173">
    <property type="entry name" value="ABC_transporter_C-like"/>
</dbReference>
<evidence type="ECO:0000256" key="7">
    <source>
        <dbReference type="ARBA" id="ARBA00022989"/>
    </source>
</evidence>
<dbReference type="PANTHER" id="PTHR24223:SF456">
    <property type="entry name" value="MULTIDRUG RESISTANCE-ASSOCIATED PROTEIN LETHAL(2)03659"/>
    <property type="match status" value="1"/>
</dbReference>
<dbReference type="InterPro" id="IPR011527">
    <property type="entry name" value="ABC1_TM_dom"/>
</dbReference>
<name>A0A369K8G9_HYPMA</name>
<organism evidence="12 13">
    <name type="scientific">Hypsizygus marmoreus</name>
    <name type="common">White beech mushroom</name>
    <name type="synonym">Agaricus marmoreus</name>
    <dbReference type="NCBI Taxonomy" id="39966"/>
    <lineage>
        <taxon>Eukaryota</taxon>
        <taxon>Fungi</taxon>
        <taxon>Dikarya</taxon>
        <taxon>Basidiomycota</taxon>
        <taxon>Agaricomycotina</taxon>
        <taxon>Agaricomycetes</taxon>
        <taxon>Agaricomycetidae</taxon>
        <taxon>Agaricales</taxon>
        <taxon>Tricholomatineae</taxon>
        <taxon>Lyophyllaceae</taxon>
        <taxon>Hypsizygus</taxon>
    </lineage>
</organism>
<dbReference type="EMBL" id="LUEZ02000003">
    <property type="protein sequence ID" value="RDB30891.1"/>
    <property type="molecule type" value="Genomic_DNA"/>
</dbReference>
<evidence type="ECO:0000313" key="13">
    <source>
        <dbReference type="Proteomes" id="UP000076154"/>
    </source>
</evidence>
<evidence type="ECO:0000256" key="6">
    <source>
        <dbReference type="ARBA" id="ARBA00022840"/>
    </source>
</evidence>
<feature type="transmembrane region" description="Helical" evidence="10">
    <location>
        <begin position="412"/>
        <end position="435"/>
    </location>
</feature>
<dbReference type="GO" id="GO:0005524">
    <property type="term" value="F:ATP binding"/>
    <property type="evidence" value="ECO:0007669"/>
    <property type="project" value="UniProtKB-KW"/>
</dbReference>
<dbReference type="GO" id="GO:0016887">
    <property type="term" value="F:ATP hydrolysis activity"/>
    <property type="evidence" value="ECO:0007669"/>
    <property type="project" value="InterPro"/>
</dbReference>
<dbReference type="Pfam" id="PF00005">
    <property type="entry name" value="ABC_tran"/>
    <property type="match status" value="1"/>
</dbReference>